<dbReference type="Pfam" id="PF01636">
    <property type="entry name" value="APH"/>
    <property type="match status" value="1"/>
</dbReference>
<dbReference type="PANTHER" id="PTHR43584:SF5">
    <property type="entry name" value="PROTEIN LICC"/>
    <property type="match status" value="1"/>
</dbReference>
<evidence type="ECO:0000313" key="5">
    <source>
        <dbReference type="Proteomes" id="UP000812267"/>
    </source>
</evidence>
<dbReference type="InterPro" id="IPR005835">
    <property type="entry name" value="NTP_transferase_dom"/>
</dbReference>
<comment type="caution">
    <text evidence="4">The sequence shown here is derived from an EMBL/GenBank/DDBJ whole genome shotgun (WGS) entry which is preliminary data.</text>
</comment>
<dbReference type="PANTHER" id="PTHR43584">
    <property type="entry name" value="NUCLEOTIDYL TRANSFERASE"/>
    <property type="match status" value="1"/>
</dbReference>
<keyword evidence="5" id="KW-1185">Reference proteome</keyword>
<keyword evidence="1" id="KW-0808">Transferase</keyword>
<name>A0ABS6DRB8_9MOLU</name>
<dbReference type="Proteomes" id="UP000812267">
    <property type="component" value="Unassembled WGS sequence"/>
</dbReference>
<proteinExistence type="predicted"/>
<reference evidence="4" key="1">
    <citation type="submission" date="2021-06" db="EMBL/GenBank/DDBJ databases">
        <title>Novel Mycoplasma species detected in California sea lions (Zalophus californianus) from the USA.</title>
        <authorList>
            <person name="Volokhov D.V."/>
            <person name="Furtak V.A."/>
            <person name="Zagorodnyaya T.A."/>
        </authorList>
    </citation>
    <scope>NUCLEOTIDE SEQUENCE [LARGE SCALE GENOMIC DNA]</scope>
    <source>
        <strain evidence="4">CSL 4779</strain>
    </source>
</reference>
<dbReference type="Pfam" id="PF00483">
    <property type="entry name" value="NTP_transferase"/>
    <property type="match status" value="1"/>
</dbReference>
<feature type="domain" description="Nucleotidyl transferase" evidence="2">
    <location>
        <begin position="6"/>
        <end position="155"/>
    </location>
</feature>
<organism evidence="4 5">
    <name type="scientific">Mycoplasma zalophidermidis</name>
    <dbReference type="NCBI Taxonomy" id="398174"/>
    <lineage>
        <taxon>Bacteria</taxon>
        <taxon>Bacillati</taxon>
        <taxon>Mycoplasmatota</taxon>
        <taxon>Mollicutes</taxon>
        <taxon>Mycoplasmataceae</taxon>
        <taxon>Mycoplasma</taxon>
    </lineage>
</organism>
<evidence type="ECO:0000259" key="2">
    <source>
        <dbReference type="Pfam" id="PF00483"/>
    </source>
</evidence>
<accession>A0ABS6DRB8</accession>
<evidence type="ECO:0000256" key="1">
    <source>
        <dbReference type="ARBA" id="ARBA00022679"/>
    </source>
</evidence>
<dbReference type="EMBL" id="JAHMHK010000001">
    <property type="protein sequence ID" value="MBU4693549.1"/>
    <property type="molecule type" value="Genomic_DNA"/>
</dbReference>
<gene>
    <name evidence="4" type="ORF">KQ878_01450</name>
</gene>
<protein>
    <submittedName>
        <fullName evidence="4">Phosphotransferase</fullName>
    </submittedName>
</protein>
<sequence>MKKALIILAAGFGSRLTPLTLLTPKALLKIDKQDRNFLDKMLEYIPNDDSIDIYIVTGYKKNLFKPMISKYNMTEILNPKYSQTNSIISVYEATKNIDLNKYDAFYIAPSDCYLNENVFNKNTNYSWVNTINSYSPNKEWNIVKRKDNKTIKLFKIGKKDENYSEFITGISYFKTSDFIILSRTIKQMLVENYKKNSNLYWEDALAKALNHIDLHTYNLSGKLLEIDTIDELIEFNPEVKSIKNNPHFNLIKKVFGINLTEIKNMKPVKAGMTNDSFTFEINDKVYIYRIPGLGSDKLINRENEFNTYKTTTNLPNREILIHYEHNKDKGLETYGAKIALFHDNHRTVNPKNWSEVTKALEAIKIFHENKYNANYEFDVIERMTYYKSLILNKQVLTKTIELENKLIKIYDKIKDRDRHLIHVDFICDNVLINNDNDIRIIDWEYSGTGDKYFDLSAWCLYSYYSRKQCDKLLKIYLGGKIKKEDKKVYYSYIAIQGYLWYLWSIFKEEQNLFFSDYKETMLGYAKEYTEILENEFD</sequence>
<dbReference type="InterPro" id="IPR002575">
    <property type="entry name" value="Aminoglycoside_PTrfase"/>
</dbReference>
<feature type="domain" description="Aminoglycoside phosphotransferase" evidence="3">
    <location>
        <begin position="367"/>
        <end position="477"/>
    </location>
</feature>
<evidence type="ECO:0000313" key="4">
    <source>
        <dbReference type="EMBL" id="MBU4693549.1"/>
    </source>
</evidence>
<evidence type="ECO:0000259" key="3">
    <source>
        <dbReference type="Pfam" id="PF01636"/>
    </source>
</evidence>
<dbReference type="InterPro" id="IPR050065">
    <property type="entry name" value="GlmU-like"/>
</dbReference>
<dbReference type="RefSeq" id="WP_216505342.1">
    <property type="nucleotide sequence ID" value="NZ_JAHMHJ010000001.1"/>
</dbReference>